<feature type="region of interest" description="Disordered" evidence="1">
    <location>
        <begin position="369"/>
        <end position="435"/>
    </location>
</feature>
<dbReference type="SMART" id="SM00293">
    <property type="entry name" value="PWWP"/>
    <property type="match status" value="1"/>
</dbReference>
<dbReference type="OrthoDB" id="62853at2759"/>
<dbReference type="Pfam" id="PF00855">
    <property type="entry name" value="PWWP"/>
    <property type="match status" value="1"/>
</dbReference>
<feature type="compositionally biased region" description="Basic and acidic residues" evidence="1">
    <location>
        <begin position="504"/>
        <end position="527"/>
    </location>
</feature>
<dbReference type="PANTHER" id="PTHR10688">
    <property type="entry name" value="PWWP DOMAIN-CONTAINING PROTEIN"/>
    <property type="match status" value="1"/>
</dbReference>
<evidence type="ECO:0000313" key="4">
    <source>
        <dbReference type="RefSeq" id="XP_011098460.1"/>
    </source>
</evidence>
<organism evidence="3 5">
    <name type="scientific">Sesamum indicum</name>
    <name type="common">Oriental sesame</name>
    <name type="synonym">Sesamum orientale</name>
    <dbReference type="NCBI Taxonomy" id="4182"/>
    <lineage>
        <taxon>Eukaryota</taxon>
        <taxon>Viridiplantae</taxon>
        <taxon>Streptophyta</taxon>
        <taxon>Embryophyta</taxon>
        <taxon>Tracheophyta</taxon>
        <taxon>Spermatophyta</taxon>
        <taxon>Magnoliopsida</taxon>
        <taxon>eudicotyledons</taxon>
        <taxon>Gunneridae</taxon>
        <taxon>Pentapetalae</taxon>
        <taxon>asterids</taxon>
        <taxon>lamiids</taxon>
        <taxon>Lamiales</taxon>
        <taxon>Pedaliaceae</taxon>
        <taxon>Sesamum</taxon>
    </lineage>
</organism>
<accession>A0A6I9UBU3</accession>
<feature type="region of interest" description="Disordered" evidence="1">
    <location>
        <begin position="634"/>
        <end position="690"/>
    </location>
</feature>
<evidence type="ECO:0000256" key="1">
    <source>
        <dbReference type="SAM" id="MobiDB-lite"/>
    </source>
</evidence>
<evidence type="ECO:0000259" key="2">
    <source>
        <dbReference type="PROSITE" id="PS50812"/>
    </source>
</evidence>
<dbReference type="Gene3D" id="2.30.30.140">
    <property type="match status" value="1"/>
</dbReference>
<dbReference type="CDD" id="cd05162">
    <property type="entry name" value="PWWP"/>
    <property type="match status" value="1"/>
</dbReference>
<dbReference type="InterPro" id="IPR052657">
    <property type="entry name" value="PDP_family_Arabidopsis"/>
</dbReference>
<dbReference type="RefSeq" id="XP_011098460.1">
    <property type="nucleotide sequence ID" value="XM_011100158.2"/>
</dbReference>
<dbReference type="AlphaFoldDB" id="A0A6I9UBU3"/>
<feature type="region of interest" description="Disordered" evidence="1">
    <location>
        <begin position="773"/>
        <end position="806"/>
    </location>
</feature>
<dbReference type="SUPFAM" id="SSF63748">
    <property type="entry name" value="Tudor/PWWP/MBT"/>
    <property type="match status" value="1"/>
</dbReference>
<feature type="compositionally biased region" description="Polar residues" evidence="1">
    <location>
        <begin position="553"/>
        <end position="562"/>
    </location>
</feature>
<protein>
    <submittedName>
        <fullName evidence="4 5">Uncharacterized protein LOC105177120</fullName>
    </submittedName>
</protein>
<evidence type="ECO:0000313" key="3">
    <source>
        <dbReference type="Proteomes" id="UP000504604"/>
    </source>
</evidence>
<dbReference type="Proteomes" id="UP000504604">
    <property type="component" value="Linkage group LG15"/>
</dbReference>
<feature type="compositionally biased region" description="Basic and acidic residues" evidence="1">
    <location>
        <begin position="777"/>
        <end position="786"/>
    </location>
</feature>
<keyword evidence="3" id="KW-1185">Reference proteome</keyword>
<dbReference type="Gramene" id="SIN_1007901.t">
    <property type="protein sequence ID" value="SIN_1007901.t.cds1"/>
    <property type="gene ID" value="SIN_1007901"/>
</dbReference>
<dbReference type="InterPro" id="IPR000313">
    <property type="entry name" value="PWWP_dom"/>
</dbReference>
<dbReference type="GeneID" id="105177120"/>
<reference evidence="4 5" key="1">
    <citation type="submission" date="2025-04" db="UniProtKB">
        <authorList>
            <consortium name="RefSeq"/>
        </authorList>
    </citation>
    <scope>IDENTIFICATION</scope>
</reference>
<evidence type="ECO:0000313" key="5">
    <source>
        <dbReference type="RefSeq" id="XP_011098461.1"/>
    </source>
</evidence>
<feature type="compositionally biased region" description="Polar residues" evidence="1">
    <location>
        <begin position="493"/>
        <end position="503"/>
    </location>
</feature>
<dbReference type="RefSeq" id="XP_011098461.1">
    <property type="nucleotide sequence ID" value="XM_011100159.2"/>
</dbReference>
<feature type="domain" description="PWWP" evidence="2">
    <location>
        <begin position="109"/>
        <end position="170"/>
    </location>
</feature>
<feature type="compositionally biased region" description="Basic and acidic residues" evidence="1">
    <location>
        <begin position="396"/>
        <end position="405"/>
    </location>
</feature>
<gene>
    <name evidence="4 5" type="primary">LOC105177120</name>
</gene>
<proteinExistence type="predicted"/>
<name>A0A6I9UBU3_SESIN</name>
<dbReference type="KEGG" id="sind:105177120"/>
<dbReference type="PANTHER" id="PTHR10688:SF3">
    <property type="entry name" value="PWWP DOMAIN-CONTAINING PROTEIN 6"/>
    <property type="match status" value="1"/>
</dbReference>
<sequence length="867" mass="95507">MASLEDIVAATKVVAENSDNLMSSVSNGGASVPVNEIDLRDGLVGSSDRVLGRDEKVQDGRGSCKDNGGNGDEKFNVIERNCTYAYVNGDEKGYGNGEKVEDCDNRFCVGDFVWGKIKCHPWCPGQIYDPKDASDFAVKHSQEGRLLVAFFGDGSCSWCLPSQLVPFVENFKEMSMDSTSKSSLNAVQSAVNEIGRLLESKMTCKCVPLEKRDGLARPVAANAGVRAGVLVPEVDIRRFPIPEYEPADILAELVRVSRAVRFDSVFELAVLRSWLSAFYRAKGGYKLPIYLEPLQIEGMEDKNKNVAVVADDFSVPIEVPILRPTEDDLITSPTVNAAKSQVSSDDKIYHRRKQKSVAELMGEKTTVKSKIRKKATVKEEKDCGKSTSSLKRKKNNDREVMEGGEGRPSSLTGKIGKKRQAEVSESPKIGNDDTVLTAENSAAAAVNSVKKGKPKEIEVDVIENTSGAKEELDEASTPRERKKSKYLSPPYTNPSWSTIGNSSSKERETNKVTKTDRLGEHVMKASGDHCTSPPVSRSVDNASEGELPDSEIKSANNSHPTVKNDSKMTFAVTDVDLPVNELLSEVQHAAVDPLYLSKEGALDMIWAFVSALRSSTYFHGSDYKLYQKCKTGRKRKSMPSRLGNEENDLAQENAKSSDRKTPKSAKTERKPETSKSKDAAEKSRAEKNAKKLEGNSSLCLSLTFRPGFPLPSKEEIVRLFGEFGSLNEKETKLVTDTRSVQIVYMKAADAEAAFRSSVSRSPFGVETVDYQLQHPSSDSKSHESHPKLSLSTDRAPHRQDISTPPTGDVMLDVRVIMRKLEIMTAILENYHSKFSPEEKSSLKDEMKRLMESVETASEKVRVMAEST</sequence>
<feature type="compositionally biased region" description="Basic and acidic residues" evidence="1">
    <location>
        <begin position="655"/>
        <end position="690"/>
    </location>
</feature>
<dbReference type="PROSITE" id="PS50812">
    <property type="entry name" value="PWWP"/>
    <property type="match status" value="1"/>
</dbReference>
<feature type="region of interest" description="Disordered" evidence="1">
    <location>
        <begin position="462"/>
        <end position="562"/>
    </location>
</feature>